<dbReference type="OrthoDB" id="9762009at2"/>
<dbReference type="HAMAP" id="MF_01916">
    <property type="entry name" value="Cardiolipin_synth_Cls"/>
    <property type="match status" value="1"/>
</dbReference>
<evidence type="ECO:0000256" key="2">
    <source>
        <dbReference type="ARBA" id="ARBA00022475"/>
    </source>
</evidence>
<accession>A0A0L6U2W6</accession>
<comment type="similarity">
    <text evidence="12">Belongs to the phospholipase D family. Cardiolipin synthase subfamily.</text>
</comment>
<dbReference type="PANTHER" id="PTHR21248">
    <property type="entry name" value="CARDIOLIPIN SYNTHASE"/>
    <property type="match status" value="1"/>
</dbReference>
<keyword evidence="6" id="KW-0677">Repeat</keyword>
<keyword evidence="5 12" id="KW-0812">Transmembrane</keyword>
<keyword evidence="16" id="KW-1185">Reference proteome</keyword>
<dbReference type="GO" id="GO:0005886">
    <property type="term" value="C:plasma membrane"/>
    <property type="evidence" value="ECO:0007669"/>
    <property type="project" value="UniProtKB-SubCell"/>
</dbReference>
<evidence type="ECO:0000313" key="15">
    <source>
        <dbReference type="EMBL" id="KNZ42844.1"/>
    </source>
</evidence>
<dbReference type="STRING" id="52689.AKG39_03730"/>
<dbReference type="SUPFAM" id="SSF56024">
    <property type="entry name" value="Phospholipase D/nuclease"/>
    <property type="match status" value="2"/>
</dbReference>
<organism evidence="15 16">
    <name type="scientific">Acetobacterium bakii</name>
    <dbReference type="NCBI Taxonomy" id="52689"/>
    <lineage>
        <taxon>Bacteria</taxon>
        <taxon>Bacillati</taxon>
        <taxon>Bacillota</taxon>
        <taxon>Clostridia</taxon>
        <taxon>Eubacteriales</taxon>
        <taxon>Eubacteriaceae</taxon>
        <taxon>Acetobacterium</taxon>
    </lineage>
</organism>
<name>A0A0L6U2W6_9FIRM</name>
<dbReference type="CDD" id="cd09112">
    <property type="entry name" value="PLDc_CLS_2"/>
    <property type="match status" value="1"/>
</dbReference>
<evidence type="ECO:0000256" key="12">
    <source>
        <dbReference type="HAMAP-Rule" id="MF_01916"/>
    </source>
</evidence>
<comment type="subcellular location">
    <subcellularLocation>
        <location evidence="1 12">Cell membrane</location>
        <topology evidence="1 12">Multi-pass membrane protein</topology>
    </subcellularLocation>
</comment>
<comment type="function">
    <text evidence="12">Catalyzes the reversible phosphatidyl group transfer from one phosphatidylglycerol molecule to another to form cardiolipin (CL) (diphosphatidylglycerol) and glycerol.</text>
</comment>
<dbReference type="SMART" id="SM00155">
    <property type="entry name" value="PLDc"/>
    <property type="match status" value="2"/>
</dbReference>
<dbReference type="FunFam" id="3.30.870.10:FF:000014">
    <property type="entry name" value="Cardiolipin synthase"/>
    <property type="match status" value="1"/>
</dbReference>
<dbReference type="EMBL" id="LGYO01000008">
    <property type="protein sequence ID" value="KNZ42844.1"/>
    <property type="molecule type" value="Genomic_DNA"/>
</dbReference>
<dbReference type="EC" id="2.7.8.-" evidence="12 13"/>
<protein>
    <recommendedName>
        <fullName evidence="12 13">Cardiolipin synthase</fullName>
        <shortName evidence="12">CL synthase</shortName>
        <ecNumber evidence="12 13">2.7.8.-</ecNumber>
    </recommendedName>
</protein>
<comment type="caution">
    <text evidence="12">Lacks conserved residue(s) required for the propagation of feature annotation.</text>
</comment>
<evidence type="ECO:0000256" key="10">
    <source>
        <dbReference type="ARBA" id="ARBA00023209"/>
    </source>
</evidence>
<dbReference type="NCBIfam" id="TIGR04265">
    <property type="entry name" value="bac_cardiolipin"/>
    <property type="match status" value="1"/>
</dbReference>
<feature type="active site" evidence="12">
    <location>
        <position position="224"/>
    </location>
</feature>
<evidence type="ECO:0000256" key="5">
    <source>
        <dbReference type="ARBA" id="ARBA00022692"/>
    </source>
</evidence>
<feature type="active site" evidence="12">
    <location>
        <position position="412"/>
    </location>
</feature>
<feature type="domain" description="PLD phosphodiesterase" evidence="14">
    <location>
        <begin position="219"/>
        <end position="246"/>
    </location>
</feature>
<dbReference type="Gene3D" id="3.30.870.10">
    <property type="entry name" value="Endonuclease Chain A"/>
    <property type="match status" value="2"/>
</dbReference>
<proteinExistence type="inferred from homology"/>
<sequence>MLLSLLATLSAFIFILNISLSITIIFLERKSPQSTYAWLLFLWIFPIWGFLFYLFFSQNLTKRKIFKYNTPENIRYNLLLKQQRRSLSQIIAIDPHSPLEKYRHSIEFHLNVSQALYTNNNIIDVYTDGKSKFEALFDAMESATTSIHVEYYIIKYDSLSLRMMDILTRKALDGIECRLLFDAMGGRYLPKSILERFESAGGKIGVFFPSKIKMINLRVNYRNHRKIVVIDGTIGFVGGFNVGNEYLGLDPKMGYWRDTHLKIQGSSAHELQLRFLLDWRASSSETLIIDEDCQNKYFPMLPQKSGAGIQIVSSGPDKANQQIKQGFLRMINNAESYILIQSPYFVPDESILEALKIALLSGIDVRIMIPNKPDHIFIHWATLAYVGELIEYDAKVYVYENGFLHSKTIVVDDAVCSVGSCNFDIRSFRLNFETNAFIYDGSISTELKNVFVKDMKLCTYYSKEIYLQRGYLIKIKESISRLFSPLL</sequence>
<gene>
    <name evidence="15" type="ORF">AKG39_03730</name>
</gene>
<dbReference type="RefSeq" id="WP_050739018.1">
    <property type="nucleotide sequence ID" value="NZ_LGYO01000008.1"/>
</dbReference>
<feature type="active site" evidence="12">
    <location>
        <position position="405"/>
    </location>
</feature>
<evidence type="ECO:0000256" key="13">
    <source>
        <dbReference type="NCBIfam" id="TIGR04265"/>
    </source>
</evidence>
<evidence type="ECO:0000313" key="16">
    <source>
        <dbReference type="Proteomes" id="UP000036873"/>
    </source>
</evidence>
<dbReference type="AlphaFoldDB" id="A0A0L6U2W6"/>
<feature type="active site" evidence="12">
    <location>
        <position position="407"/>
    </location>
</feature>
<keyword evidence="3 12" id="KW-0444">Lipid biosynthesis</keyword>
<feature type="domain" description="PLD phosphodiesterase" evidence="14">
    <location>
        <begin position="400"/>
        <end position="427"/>
    </location>
</feature>
<evidence type="ECO:0000256" key="9">
    <source>
        <dbReference type="ARBA" id="ARBA00023136"/>
    </source>
</evidence>
<keyword evidence="11 12" id="KW-1208">Phospholipid metabolism</keyword>
<dbReference type="InterPro" id="IPR030874">
    <property type="entry name" value="Cardiolipin_synth_Firmi"/>
</dbReference>
<dbReference type="InterPro" id="IPR027379">
    <property type="entry name" value="CLS_N"/>
</dbReference>
<evidence type="ECO:0000256" key="11">
    <source>
        <dbReference type="ARBA" id="ARBA00023264"/>
    </source>
</evidence>
<dbReference type="InterPro" id="IPR022924">
    <property type="entry name" value="Cardiolipin_synthase"/>
</dbReference>
<evidence type="ECO:0000259" key="14">
    <source>
        <dbReference type="PROSITE" id="PS50035"/>
    </source>
</evidence>
<evidence type="ECO:0000256" key="8">
    <source>
        <dbReference type="ARBA" id="ARBA00023098"/>
    </source>
</evidence>
<dbReference type="InterPro" id="IPR001736">
    <property type="entry name" value="PLipase_D/transphosphatidylase"/>
</dbReference>
<dbReference type="PANTHER" id="PTHR21248:SF22">
    <property type="entry name" value="PHOSPHOLIPASE D"/>
    <property type="match status" value="1"/>
</dbReference>
<feature type="transmembrane region" description="Helical" evidence="12">
    <location>
        <begin position="37"/>
        <end position="56"/>
    </location>
</feature>
<dbReference type="Pfam" id="PF13396">
    <property type="entry name" value="PLDc_N"/>
    <property type="match status" value="1"/>
</dbReference>
<evidence type="ECO:0000256" key="3">
    <source>
        <dbReference type="ARBA" id="ARBA00022516"/>
    </source>
</evidence>
<dbReference type="InterPro" id="IPR025202">
    <property type="entry name" value="PLD-like_dom"/>
</dbReference>
<keyword evidence="2 12" id="KW-1003">Cell membrane</keyword>
<dbReference type="PROSITE" id="PS50035">
    <property type="entry name" value="PLD"/>
    <property type="match status" value="2"/>
</dbReference>
<reference evidence="16" key="1">
    <citation type="submission" date="2015-07" db="EMBL/GenBank/DDBJ databases">
        <title>Draft genome sequence of Acetobacterium bakii DSM 8293, a potential psychrophilic chemical producer through syngas fermentation.</title>
        <authorList>
            <person name="Song Y."/>
            <person name="Hwang S."/>
            <person name="Cho B.-K."/>
        </authorList>
    </citation>
    <scope>NUCLEOTIDE SEQUENCE [LARGE SCALE GENOMIC DNA]</scope>
    <source>
        <strain evidence="16">DSM 8239</strain>
    </source>
</reference>
<dbReference type="Proteomes" id="UP000036873">
    <property type="component" value="Unassembled WGS sequence"/>
</dbReference>
<comment type="catalytic activity">
    <reaction evidence="12">
        <text>2 a 1,2-diacyl-sn-glycero-3-phospho-(1'-sn-glycerol) = a cardiolipin + glycerol</text>
        <dbReference type="Rhea" id="RHEA:31451"/>
        <dbReference type="ChEBI" id="CHEBI:17754"/>
        <dbReference type="ChEBI" id="CHEBI:62237"/>
        <dbReference type="ChEBI" id="CHEBI:64716"/>
    </reaction>
</comment>
<evidence type="ECO:0000256" key="4">
    <source>
        <dbReference type="ARBA" id="ARBA00022679"/>
    </source>
</evidence>
<dbReference type="GO" id="GO:0008808">
    <property type="term" value="F:cardiolipin synthase activity"/>
    <property type="evidence" value="ECO:0007669"/>
    <property type="project" value="UniProtKB-UniRule"/>
</dbReference>
<evidence type="ECO:0000256" key="7">
    <source>
        <dbReference type="ARBA" id="ARBA00022989"/>
    </source>
</evidence>
<keyword evidence="7 12" id="KW-1133">Transmembrane helix</keyword>
<dbReference type="GO" id="GO:0032049">
    <property type="term" value="P:cardiolipin biosynthetic process"/>
    <property type="evidence" value="ECO:0007669"/>
    <property type="project" value="UniProtKB-UniRule"/>
</dbReference>
<evidence type="ECO:0000256" key="6">
    <source>
        <dbReference type="ARBA" id="ARBA00022737"/>
    </source>
</evidence>
<comment type="caution">
    <text evidence="15">The sequence shown here is derived from an EMBL/GenBank/DDBJ whole genome shotgun (WGS) entry which is preliminary data.</text>
</comment>
<feature type="active site" evidence="12">
    <location>
        <position position="231"/>
    </location>
</feature>
<dbReference type="Pfam" id="PF13091">
    <property type="entry name" value="PLDc_2"/>
    <property type="match status" value="2"/>
</dbReference>
<evidence type="ECO:0000256" key="1">
    <source>
        <dbReference type="ARBA" id="ARBA00004651"/>
    </source>
</evidence>
<keyword evidence="8 12" id="KW-0443">Lipid metabolism</keyword>
<feature type="active site" evidence="12">
    <location>
        <position position="226"/>
    </location>
</feature>
<dbReference type="PATRIC" id="fig|52689.4.peg.3789"/>
<dbReference type="CDD" id="cd09110">
    <property type="entry name" value="PLDc_CLS_1"/>
    <property type="match status" value="1"/>
</dbReference>
<keyword evidence="9 12" id="KW-0472">Membrane</keyword>
<keyword evidence="10 12" id="KW-0594">Phospholipid biosynthesis</keyword>
<keyword evidence="4 12" id="KW-0808">Transferase</keyword>